<keyword evidence="16" id="KW-1185">Reference proteome</keyword>
<evidence type="ECO:0000256" key="8">
    <source>
        <dbReference type="ARBA" id="ARBA00023125"/>
    </source>
</evidence>
<evidence type="ECO:0000256" key="1">
    <source>
        <dbReference type="ARBA" id="ARBA00004123"/>
    </source>
</evidence>
<evidence type="ECO:0000256" key="9">
    <source>
        <dbReference type="ARBA" id="ARBA00023163"/>
    </source>
</evidence>
<name>A0A3B4DCE7_PYGNA</name>
<keyword evidence="12" id="KW-0175">Coiled coil</keyword>
<evidence type="ECO:0000256" key="4">
    <source>
        <dbReference type="ARBA" id="ARBA00022737"/>
    </source>
</evidence>
<reference evidence="15" key="2">
    <citation type="submission" date="2025-08" db="UniProtKB">
        <authorList>
            <consortium name="Ensembl"/>
        </authorList>
    </citation>
    <scope>IDENTIFICATION</scope>
</reference>
<dbReference type="PROSITE" id="PS00028">
    <property type="entry name" value="ZINC_FINGER_C2H2_1"/>
    <property type="match status" value="3"/>
</dbReference>
<evidence type="ECO:0000256" key="5">
    <source>
        <dbReference type="ARBA" id="ARBA00022771"/>
    </source>
</evidence>
<evidence type="ECO:0000256" key="10">
    <source>
        <dbReference type="ARBA" id="ARBA00023242"/>
    </source>
</evidence>
<evidence type="ECO:0000256" key="3">
    <source>
        <dbReference type="ARBA" id="ARBA00022723"/>
    </source>
</evidence>
<keyword evidence="3" id="KW-0479">Metal-binding</keyword>
<dbReference type="InterPro" id="IPR036236">
    <property type="entry name" value="Znf_C2H2_sf"/>
</dbReference>
<keyword evidence="8" id="KW-0238">DNA-binding</keyword>
<dbReference type="Pfam" id="PF00096">
    <property type="entry name" value="zf-C2H2"/>
    <property type="match status" value="2"/>
</dbReference>
<feature type="region of interest" description="Disordered" evidence="13">
    <location>
        <begin position="172"/>
        <end position="193"/>
    </location>
</feature>
<accession>A0A3B4DCE7</accession>
<keyword evidence="5 11" id="KW-0863">Zinc-finger</keyword>
<dbReference type="PROSITE" id="PS50157">
    <property type="entry name" value="ZINC_FINGER_C2H2_2"/>
    <property type="match status" value="3"/>
</dbReference>
<evidence type="ECO:0000256" key="12">
    <source>
        <dbReference type="SAM" id="Coils"/>
    </source>
</evidence>
<dbReference type="SMART" id="SM00355">
    <property type="entry name" value="ZnF_C2H2"/>
    <property type="match status" value="3"/>
</dbReference>
<dbReference type="GO" id="GO:0000978">
    <property type="term" value="F:RNA polymerase II cis-regulatory region sequence-specific DNA binding"/>
    <property type="evidence" value="ECO:0007669"/>
    <property type="project" value="TreeGrafter"/>
</dbReference>
<dbReference type="PANTHER" id="PTHR23235:SF152">
    <property type="entry name" value="SI:DKEY-210J14.3"/>
    <property type="match status" value="1"/>
</dbReference>
<comment type="subcellular location">
    <subcellularLocation>
        <location evidence="1">Nucleus</location>
    </subcellularLocation>
</comment>
<feature type="domain" description="C2H2-type" evidence="14">
    <location>
        <begin position="275"/>
        <end position="302"/>
    </location>
</feature>
<dbReference type="OMA" id="KTHVCEE"/>
<evidence type="ECO:0000256" key="7">
    <source>
        <dbReference type="ARBA" id="ARBA00023015"/>
    </source>
</evidence>
<dbReference type="GO" id="GO:0008270">
    <property type="term" value="F:zinc ion binding"/>
    <property type="evidence" value="ECO:0007669"/>
    <property type="project" value="UniProtKB-KW"/>
</dbReference>
<keyword evidence="4" id="KW-0677">Repeat</keyword>
<reference evidence="15" key="3">
    <citation type="submission" date="2025-09" db="UniProtKB">
        <authorList>
            <consortium name="Ensembl"/>
        </authorList>
    </citation>
    <scope>IDENTIFICATION</scope>
</reference>
<evidence type="ECO:0000256" key="11">
    <source>
        <dbReference type="PROSITE-ProRule" id="PRU00042"/>
    </source>
</evidence>
<feature type="coiled-coil region" evidence="12">
    <location>
        <begin position="22"/>
        <end position="56"/>
    </location>
</feature>
<evidence type="ECO:0000259" key="14">
    <source>
        <dbReference type="PROSITE" id="PS50157"/>
    </source>
</evidence>
<dbReference type="SUPFAM" id="SSF57667">
    <property type="entry name" value="beta-beta-alpha zinc fingers"/>
    <property type="match status" value="2"/>
</dbReference>
<evidence type="ECO:0000256" key="6">
    <source>
        <dbReference type="ARBA" id="ARBA00022833"/>
    </source>
</evidence>
<feature type="compositionally biased region" description="Polar residues" evidence="13">
    <location>
        <begin position="175"/>
        <end position="188"/>
    </location>
</feature>
<dbReference type="FunFam" id="3.30.160.60:FF:000495">
    <property type="entry name" value="zinc finger protein 668"/>
    <property type="match status" value="1"/>
</dbReference>
<dbReference type="Proteomes" id="UP001501920">
    <property type="component" value="Chromosome 13"/>
</dbReference>
<evidence type="ECO:0000256" key="13">
    <source>
        <dbReference type="SAM" id="MobiDB-lite"/>
    </source>
</evidence>
<dbReference type="AlphaFoldDB" id="A0A3B4DCE7"/>
<keyword evidence="10" id="KW-0539">Nucleus</keyword>
<sequence length="302" mass="34107">MDLIRLNARVAKLLSVAVQEVLEAVRETVSEYQEKTARTQRENERLRKRLQELQDKSNRNLTVPVLLCSAGGDHPVSPSHDLVKRYETDSLSVVQESTTQANGQMKQTVDCLLNGDHQSSGPGLKEPDTSPIDSEPSRQSPPTFSHDFEPKAQPSTSGFNIKAETEHRVLAPELSKSSDYISHNATSPKRTDHHVSQNFCKDAHLLNGLSIRNFHEKRFCCPFCSRSFSHAGDFKKHKRVHTGEKPYLCTVCGKRFSQSGYLKIHQRYHTGERPYGCSLCGKRFSHSSNFRKHQQTHIGQSV</sequence>
<protein>
    <recommendedName>
        <fullName evidence="14">C2H2-type domain-containing protein</fullName>
    </recommendedName>
</protein>
<keyword evidence="7" id="KW-0805">Transcription regulation</keyword>
<organism evidence="15 16">
    <name type="scientific">Pygocentrus nattereri</name>
    <name type="common">Red-bellied piranha</name>
    <dbReference type="NCBI Taxonomy" id="42514"/>
    <lineage>
        <taxon>Eukaryota</taxon>
        <taxon>Metazoa</taxon>
        <taxon>Chordata</taxon>
        <taxon>Craniata</taxon>
        <taxon>Vertebrata</taxon>
        <taxon>Euteleostomi</taxon>
        <taxon>Actinopterygii</taxon>
        <taxon>Neopterygii</taxon>
        <taxon>Teleostei</taxon>
        <taxon>Ostariophysi</taxon>
        <taxon>Characiformes</taxon>
        <taxon>Characoidei</taxon>
        <taxon>Pygocentrus</taxon>
    </lineage>
</organism>
<dbReference type="GO" id="GO:0000981">
    <property type="term" value="F:DNA-binding transcription factor activity, RNA polymerase II-specific"/>
    <property type="evidence" value="ECO:0007669"/>
    <property type="project" value="TreeGrafter"/>
</dbReference>
<reference evidence="15 16" key="1">
    <citation type="submission" date="2020-10" db="EMBL/GenBank/DDBJ databases">
        <title>Pygocentrus nattereri (red-bellied piranha) genome, fPygNat1, primary haplotype.</title>
        <authorList>
            <person name="Myers G."/>
            <person name="Meyer A."/>
            <person name="Karagic N."/>
            <person name="Pippel M."/>
            <person name="Winkler S."/>
            <person name="Tracey A."/>
            <person name="Wood J."/>
            <person name="Formenti G."/>
            <person name="Howe K."/>
            <person name="Fedrigo O."/>
            <person name="Jarvis E.D."/>
        </authorList>
    </citation>
    <scope>NUCLEOTIDE SEQUENCE [LARGE SCALE GENOMIC DNA]</scope>
</reference>
<keyword evidence="9" id="KW-0804">Transcription</keyword>
<feature type="domain" description="C2H2-type" evidence="14">
    <location>
        <begin position="247"/>
        <end position="274"/>
    </location>
</feature>
<proteinExistence type="inferred from homology"/>
<dbReference type="Gene3D" id="3.30.160.60">
    <property type="entry name" value="Classic Zinc Finger"/>
    <property type="match status" value="3"/>
</dbReference>
<feature type="region of interest" description="Disordered" evidence="13">
    <location>
        <begin position="112"/>
        <end position="160"/>
    </location>
</feature>
<dbReference type="GO" id="GO:0005634">
    <property type="term" value="C:nucleus"/>
    <property type="evidence" value="ECO:0007669"/>
    <property type="project" value="UniProtKB-SubCell"/>
</dbReference>
<dbReference type="InterPro" id="IPR013087">
    <property type="entry name" value="Znf_C2H2_type"/>
</dbReference>
<dbReference type="FunFam" id="3.30.160.60:FF:001954">
    <property type="entry name" value="Zinc finger protein 787"/>
    <property type="match status" value="1"/>
</dbReference>
<dbReference type="GeneTree" id="ENSGT01150000286953"/>
<evidence type="ECO:0000256" key="2">
    <source>
        <dbReference type="ARBA" id="ARBA00006991"/>
    </source>
</evidence>
<feature type="domain" description="C2H2-type" evidence="14">
    <location>
        <begin position="219"/>
        <end position="246"/>
    </location>
</feature>
<keyword evidence="6" id="KW-0862">Zinc</keyword>
<dbReference type="PANTHER" id="PTHR23235">
    <property type="entry name" value="KRUEPPEL-LIKE TRANSCRIPTION FACTOR"/>
    <property type="match status" value="1"/>
</dbReference>
<dbReference type="Ensembl" id="ENSPNAT00000040187.2">
    <property type="protein sequence ID" value="ENSPNAP00000020751.2"/>
    <property type="gene ID" value="ENSPNAG00000027676.2"/>
</dbReference>
<evidence type="ECO:0000313" key="15">
    <source>
        <dbReference type="Ensembl" id="ENSPNAP00000020751.2"/>
    </source>
</evidence>
<evidence type="ECO:0000313" key="16">
    <source>
        <dbReference type="Proteomes" id="UP001501920"/>
    </source>
</evidence>
<dbReference type="STRING" id="42514.ENSPNAP00000020751"/>
<comment type="similarity">
    <text evidence="2">Belongs to the krueppel C2H2-type zinc-finger protein family.</text>
</comment>